<dbReference type="EMBL" id="LR796402">
    <property type="protein sequence ID" value="CAB4141919.1"/>
    <property type="molecule type" value="Genomic_DNA"/>
</dbReference>
<organism evidence="1">
    <name type="scientific">uncultured Caudovirales phage</name>
    <dbReference type="NCBI Taxonomy" id="2100421"/>
    <lineage>
        <taxon>Viruses</taxon>
        <taxon>Duplodnaviria</taxon>
        <taxon>Heunggongvirae</taxon>
        <taxon>Uroviricota</taxon>
        <taxon>Caudoviricetes</taxon>
        <taxon>Peduoviridae</taxon>
        <taxon>Maltschvirus</taxon>
        <taxon>Maltschvirus maltsch</taxon>
    </lineage>
</organism>
<accession>A0A6J5MDU2</accession>
<name>A0A6J5MDU2_9CAUD</name>
<sequence>MLADPRPLTAESLAQRIGDVLRVLLAERRNGVKHLARRIWADHRAVENWQGGRCAPRSAELIRLMAAEPTIKAEVLRMVADEEQAMRAAALAARQRERRLLGARLDHYDDLLGEADAADCMGTGQGLARSGALL</sequence>
<evidence type="ECO:0000313" key="1">
    <source>
        <dbReference type="EMBL" id="CAB4141919.1"/>
    </source>
</evidence>
<gene>
    <name evidence="1" type="ORF">UFOVP421_23</name>
</gene>
<proteinExistence type="predicted"/>
<protein>
    <submittedName>
        <fullName evidence="1">Uncharacterized protein</fullName>
    </submittedName>
</protein>
<reference evidence="1" key="1">
    <citation type="submission" date="2020-04" db="EMBL/GenBank/DDBJ databases">
        <authorList>
            <person name="Chiriac C."/>
            <person name="Salcher M."/>
            <person name="Ghai R."/>
            <person name="Kavagutti S V."/>
        </authorList>
    </citation>
    <scope>NUCLEOTIDE SEQUENCE</scope>
</reference>